<dbReference type="GO" id="GO:0015188">
    <property type="term" value="F:L-isoleucine transmembrane transporter activity"/>
    <property type="evidence" value="ECO:0007669"/>
    <property type="project" value="TreeGrafter"/>
</dbReference>
<dbReference type="GO" id="GO:0005304">
    <property type="term" value="F:L-valine transmembrane transporter activity"/>
    <property type="evidence" value="ECO:0007669"/>
    <property type="project" value="TreeGrafter"/>
</dbReference>
<keyword evidence="3" id="KW-1003">Cell membrane</keyword>
<evidence type="ECO:0000256" key="4">
    <source>
        <dbReference type="ARBA" id="ARBA00022519"/>
    </source>
</evidence>
<proteinExistence type="inferred from homology"/>
<comment type="subcellular location">
    <subcellularLocation>
        <location evidence="1">Cell membrane</location>
        <topology evidence="1">Multi-pass membrane protein</topology>
    </subcellularLocation>
</comment>
<dbReference type="Proteomes" id="UP000249185">
    <property type="component" value="Unassembled WGS sequence"/>
</dbReference>
<keyword evidence="8 10" id="KW-0472">Membrane</keyword>
<feature type="transmembrane region" description="Helical" evidence="10">
    <location>
        <begin position="20"/>
        <end position="40"/>
    </location>
</feature>
<dbReference type="CDD" id="cd06582">
    <property type="entry name" value="TM_PBP1_LivH_like"/>
    <property type="match status" value="1"/>
</dbReference>
<evidence type="ECO:0000256" key="7">
    <source>
        <dbReference type="ARBA" id="ARBA00022989"/>
    </source>
</evidence>
<gene>
    <name evidence="11" type="ORF">DI556_12255</name>
</gene>
<evidence type="ECO:0000256" key="10">
    <source>
        <dbReference type="SAM" id="Phobius"/>
    </source>
</evidence>
<dbReference type="AlphaFoldDB" id="A0A2W5N790"/>
<accession>A0A2W5N790</accession>
<evidence type="ECO:0000313" key="11">
    <source>
        <dbReference type="EMBL" id="PZQ49312.1"/>
    </source>
</evidence>
<feature type="transmembrane region" description="Helical" evidence="10">
    <location>
        <begin position="79"/>
        <end position="100"/>
    </location>
</feature>
<evidence type="ECO:0000256" key="6">
    <source>
        <dbReference type="ARBA" id="ARBA00022970"/>
    </source>
</evidence>
<feature type="transmembrane region" description="Helical" evidence="10">
    <location>
        <begin position="216"/>
        <end position="237"/>
    </location>
</feature>
<keyword evidence="7 10" id="KW-1133">Transmembrane helix</keyword>
<feature type="transmembrane region" description="Helical" evidence="10">
    <location>
        <begin position="169"/>
        <end position="187"/>
    </location>
</feature>
<feature type="transmembrane region" description="Helical" evidence="10">
    <location>
        <begin position="112"/>
        <end position="133"/>
    </location>
</feature>
<protein>
    <submittedName>
        <fullName evidence="11">Branched-chain amino acid ABC transporter permease</fullName>
    </submittedName>
</protein>
<dbReference type="EMBL" id="QFPW01000008">
    <property type="protein sequence ID" value="PZQ49312.1"/>
    <property type="molecule type" value="Genomic_DNA"/>
</dbReference>
<dbReference type="PANTHER" id="PTHR11795">
    <property type="entry name" value="BRANCHED-CHAIN AMINO ACID TRANSPORT SYSTEM PERMEASE PROTEIN LIVH"/>
    <property type="match status" value="1"/>
</dbReference>
<organism evidence="11 12">
    <name type="scientific">Rhodovulum sulfidophilum</name>
    <name type="common">Rhodobacter sulfidophilus</name>
    <dbReference type="NCBI Taxonomy" id="35806"/>
    <lineage>
        <taxon>Bacteria</taxon>
        <taxon>Pseudomonadati</taxon>
        <taxon>Pseudomonadota</taxon>
        <taxon>Alphaproteobacteria</taxon>
        <taxon>Rhodobacterales</taxon>
        <taxon>Paracoccaceae</taxon>
        <taxon>Rhodovulum</taxon>
    </lineage>
</organism>
<keyword evidence="6" id="KW-0029">Amino-acid transport</keyword>
<feature type="transmembrane region" description="Helical" evidence="10">
    <location>
        <begin position="306"/>
        <end position="326"/>
    </location>
</feature>
<evidence type="ECO:0000256" key="3">
    <source>
        <dbReference type="ARBA" id="ARBA00022475"/>
    </source>
</evidence>
<dbReference type="GO" id="GO:0042941">
    <property type="term" value="P:D-alanine transmembrane transport"/>
    <property type="evidence" value="ECO:0007669"/>
    <property type="project" value="TreeGrafter"/>
</dbReference>
<feature type="transmembrane region" description="Helical" evidence="10">
    <location>
        <begin position="52"/>
        <end position="73"/>
    </location>
</feature>
<dbReference type="GO" id="GO:1903806">
    <property type="term" value="P:L-isoleucine import across plasma membrane"/>
    <property type="evidence" value="ECO:0007669"/>
    <property type="project" value="TreeGrafter"/>
</dbReference>
<name>A0A2W5N790_RHOSU</name>
<evidence type="ECO:0000313" key="12">
    <source>
        <dbReference type="Proteomes" id="UP000249185"/>
    </source>
</evidence>
<sequence length="337" mass="36335">MENVLNALVLFANFVVIPATTYGAQLALGALGVTLIYAVLRFSNFAHGDLMAFGTMLTIMVTWGLRSLGIGIAPLPTALLALPIGMIGATALALLTDRWVFAFYRHRRADPVIFVIASVGVMFVYNAVTRFFIGVGDQRFEDGERFVMRVPDFKAMTGLGEGLALRTSQVLTVVVMAIAVAFVFWFLNRTRTGKSMRAYSDNEDLALLSGISPGHVVRVTWVLSASLATIAGVLYGLDKSFNPFTYFQLLLPIFAAAIVGGMGQPLGAVIGGFVIAYSEVMLTYAYKAVLGYLLPETLAPEGLAQLLGTDYKFAVSFVILVIVLLVRPTGIIKGKLV</sequence>
<evidence type="ECO:0000256" key="8">
    <source>
        <dbReference type="ARBA" id="ARBA00023136"/>
    </source>
</evidence>
<evidence type="ECO:0000256" key="5">
    <source>
        <dbReference type="ARBA" id="ARBA00022692"/>
    </source>
</evidence>
<dbReference type="GO" id="GO:0005886">
    <property type="term" value="C:plasma membrane"/>
    <property type="evidence" value="ECO:0007669"/>
    <property type="project" value="UniProtKB-SubCell"/>
</dbReference>
<keyword evidence="5 10" id="KW-0812">Transmembrane</keyword>
<evidence type="ECO:0000256" key="9">
    <source>
        <dbReference type="ARBA" id="ARBA00037998"/>
    </source>
</evidence>
<reference evidence="11 12" key="1">
    <citation type="submission" date="2017-08" db="EMBL/GenBank/DDBJ databases">
        <title>Infants hospitalized years apart are colonized by the same room-sourced microbial strains.</title>
        <authorList>
            <person name="Brooks B."/>
            <person name="Olm M.R."/>
            <person name="Firek B.A."/>
            <person name="Baker R."/>
            <person name="Thomas B.C."/>
            <person name="Morowitz M.J."/>
            <person name="Banfield J.F."/>
        </authorList>
    </citation>
    <scope>NUCLEOTIDE SEQUENCE [LARGE SCALE GENOMIC DNA]</scope>
    <source>
        <strain evidence="11">S2_005_002_R2_34</strain>
    </source>
</reference>
<dbReference type="GO" id="GO:0015192">
    <property type="term" value="F:L-phenylalanine transmembrane transporter activity"/>
    <property type="evidence" value="ECO:0007669"/>
    <property type="project" value="TreeGrafter"/>
</dbReference>
<keyword evidence="4" id="KW-0997">Cell inner membrane</keyword>
<evidence type="ECO:0000256" key="2">
    <source>
        <dbReference type="ARBA" id="ARBA00022448"/>
    </source>
</evidence>
<dbReference type="GO" id="GO:0015190">
    <property type="term" value="F:L-leucine transmembrane transporter activity"/>
    <property type="evidence" value="ECO:0007669"/>
    <property type="project" value="TreeGrafter"/>
</dbReference>
<dbReference type="InterPro" id="IPR052157">
    <property type="entry name" value="BCAA_transport_permease"/>
</dbReference>
<dbReference type="InterPro" id="IPR001851">
    <property type="entry name" value="ABC_transp_permease"/>
</dbReference>
<dbReference type="PANTHER" id="PTHR11795:SF371">
    <property type="entry name" value="HIGH-AFFINITY BRANCHED-CHAIN AMINO ACID TRANSPORT SYSTEM PERMEASE PROTEIN LIVH"/>
    <property type="match status" value="1"/>
</dbReference>
<dbReference type="Pfam" id="PF02653">
    <property type="entry name" value="BPD_transp_2"/>
    <property type="match status" value="1"/>
</dbReference>
<comment type="caution">
    <text evidence="11">The sequence shown here is derived from an EMBL/GenBank/DDBJ whole genome shotgun (WGS) entry which is preliminary data.</text>
</comment>
<evidence type="ECO:0000256" key="1">
    <source>
        <dbReference type="ARBA" id="ARBA00004651"/>
    </source>
</evidence>
<dbReference type="GO" id="GO:0015808">
    <property type="term" value="P:L-alanine transport"/>
    <property type="evidence" value="ECO:0007669"/>
    <property type="project" value="TreeGrafter"/>
</dbReference>
<keyword evidence="2" id="KW-0813">Transport</keyword>
<comment type="similarity">
    <text evidence="9">Belongs to the binding-protein-dependent transport system permease family. LivHM subfamily.</text>
</comment>